<name>A0A3B0ZMH5_9ZZZZ</name>
<dbReference type="Pfam" id="PF00535">
    <property type="entry name" value="Glycos_transf_2"/>
    <property type="match status" value="1"/>
</dbReference>
<dbReference type="EMBL" id="UOFL01000249">
    <property type="protein sequence ID" value="VAW82574.1"/>
    <property type="molecule type" value="Genomic_DNA"/>
</dbReference>
<evidence type="ECO:0000259" key="1">
    <source>
        <dbReference type="Pfam" id="PF00535"/>
    </source>
</evidence>
<dbReference type="GO" id="GO:0016758">
    <property type="term" value="F:hexosyltransferase activity"/>
    <property type="evidence" value="ECO:0007669"/>
    <property type="project" value="UniProtKB-ARBA"/>
</dbReference>
<dbReference type="AlphaFoldDB" id="A0A3B0ZMH5"/>
<dbReference type="PANTHER" id="PTHR22916">
    <property type="entry name" value="GLYCOSYLTRANSFERASE"/>
    <property type="match status" value="1"/>
</dbReference>
<feature type="domain" description="Glycosyltransferase 2-like" evidence="1">
    <location>
        <begin position="15"/>
        <end position="175"/>
    </location>
</feature>
<dbReference type="InterPro" id="IPR029044">
    <property type="entry name" value="Nucleotide-diphossugar_trans"/>
</dbReference>
<dbReference type="InterPro" id="IPR001173">
    <property type="entry name" value="Glyco_trans_2-like"/>
</dbReference>
<organism evidence="2">
    <name type="scientific">hydrothermal vent metagenome</name>
    <dbReference type="NCBI Taxonomy" id="652676"/>
    <lineage>
        <taxon>unclassified sequences</taxon>
        <taxon>metagenomes</taxon>
        <taxon>ecological metagenomes</taxon>
    </lineage>
</organism>
<evidence type="ECO:0000313" key="2">
    <source>
        <dbReference type="EMBL" id="VAW82574.1"/>
    </source>
</evidence>
<dbReference type="PANTHER" id="PTHR22916:SF3">
    <property type="entry name" value="UDP-GLCNAC:BETAGAL BETA-1,3-N-ACETYLGLUCOSAMINYLTRANSFERASE-LIKE PROTEIN 1"/>
    <property type="match status" value="1"/>
</dbReference>
<reference evidence="2" key="1">
    <citation type="submission" date="2018-06" db="EMBL/GenBank/DDBJ databases">
        <authorList>
            <person name="Zhirakovskaya E."/>
        </authorList>
    </citation>
    <scope>NUCLEOTIDE SEQUENCE</scope>
</reference>
<accession>A0A3B0ZMH5</accession>
<dbReference type="Gene3D" id="3.90.550.10">
    <property type="entry name" value="Spore Coat Polysaccharide Biosynthesis Protein SpsA, Chain A"/>
    <property type="match status" value="1"/>
</dbReference>
<protein>
    <recommendedName>
        <fullName evidence="1">Glycosyltransferase 2-like domain-containing protein</fullName>
    </recommendedName>
</protein>
<proteinExistence type="predicted"/>
<dbReference type="SUPFAM" id="SSF53448">
    <property type="entry name" value="Nucleotide-diphospho-sugar transferases"/>
    <property type="match status" value="1"/>
</dbReference>
<sequence>MTEVNNANKKQPLVSVIMNCYNGEAYLREAIESVYEQTYSNWEIVFWDNASTDNTMAIANSYDEKLRYFRADHMTLLGEARVLATGRANGDYLAFLDVDDFWLKNKLEQQINKFKSSQRTLGLVYGRTEIIFESNHSKNFVDRKGHLLPEGEVFSELAKVNFIVFSSAMVDKNIFLSCGGFPKHFKNSTDYWIFLKISRRYLVGAVDDVCCKYRMHSSNLSSSQYVVCAEEAIEAVSMFLPDRKAARGLKYQYVTLVVMYLKEHDYLAALKVLLKNGGIILLLKRMITGLGRRLFK</sequence>
<gene>
    <name evidence="2" type="ORF">MNBD_GAMMA12-1643</name>
</gene>